<evidence type="ECO:0000256" key="1">
    <source>
        <dbReference type="ARBA" id="ARBA00023015"/>
    </source>
</evidence>
<evidence type="ECO:0000256" key="4">
    <source>
        <dbReference type="PROSITE-ProRule" id="PRU00335"/>
    </source>
</evidence>
<dbReference type="Pfam" id="PF00440">
    <property type="entry name" value="TetR_N"/>
    <property type="match status" value="1"/>
</dbReference>
<dbReference type="GO" id="GO:0045892">
    <property type="term" value="P:negative regulation of DNA-templated transcription"/>
    <property type="evidence" value="ECO:0007669"/>
    <property type="project" value="InterPro"/>
</dbReference>
<evidence type="ECO:0000259" key="5">
    <source>
        <dbReference type="PROSITE" id="PS50977"/>
    </source>
</evidence>
<evidence type="ECO:0000256" key="3">
    <source>
        <dbReference type="ARBA" id="ARBA00023163"/>
    </source>
</evidence>
<evidence type="ECO:0000256" key="2">
    <source>
        <dbReference type="ARBA" id="ARBA00023125"/>
    </source>
</evidence>
<keyword evidence="3" id="KW-0804">Transcription</keyword>
<dbReference type="SUPFAM" id="SSF48498">
    <property type="entry name" value="Tetracyclin repressor-like, C-terminal domain"/>
    <property type="match status" value="1"/>
</dbReference>
<protein>
    <recommendedName>
        <fullName evidence="5">HTH tetR-type domain-containing protein</fullName>
    </recommendedName>
</protein>
<comment type="caution">
    <text evidence="6">The sequence shown here is derived from an EMBL/GenBank/DDBJ whole genome shotgun (WGS) entry which is preliminary data.</text>
</comment>
<name>A0AB73LS04_MYCCH</name>
<dbReference type="Gene3D" id="1.10.357.10">
    <property type="entry name" value="Tetracycline Repressor, domain 2"/>
    <property type="match status" value="1"/>
</dbReference>
<evidence type="ECO:0000313" key="6">
    <source>
        <dbReference type="EMBL" id="OHT51066.1"/>
    </source>
</evidence>
<dbReference type="EMBL" id="MLHW01000009">
    <property type="protein sequence ID" value="OHT51066.1"/>
    <property type="molecule type" value="Genomic_DNA"/>
</dbReference>
<evidence type="ECO:0000313" key="7">
    <source>
        <dbReference type="Proteomes" id="UP000180113"/>
    </source>
</evidence>
<gene>
    <name evidence="6" type="ORF">BKG62_08860</name>
</gene>
<feature type="DNA-binding region" description="H-T-H motif" evidence="4">
    <location>
        <begin position="32"/>
        <end position="51"/>
    </location>
</feature>
<dbReference type="Pfam" id="PF02909">
    <property type="entry name" value="TetR_C_1"/>
    <property type="match status" value="1"/>
</dbReference>
<dbReference type="InterPro" id="IPR036271">
    <property type="entry name" value="Tet_transcr_reg_TetR-rel_C_sf"/>
</dbReference>
<accession>A0AB73LS04</accession>
<dbReference type="AlphaFoldDB" id="A0AB73LS04"/>
<dbReference type="Proteomes" id="UP000180113">
    <property type="component" value="Unassembled WGS sequence"/>
</dbReference>
<dbReference type="RefSeq" id="WP_070919374.1">
    <property type="nucleotide sequence ID" value="NZ_CP050223.1"/>
</dbReference>
<dbReference type="InterPro" id="IPR001647">
    <property type="entry name" value="HTH_TetR"/>
</dbReference>
<dbReference type="GO" id="GO:0003677">
    <property type="term" value="F:DNA binding"/>
    <property type="evidence" value="ECO:0007669"/>
    <property type="project" value="UniProtKB-UniRule"/>
</dbReference>
<organism evidence="6 7">
    <name type="scientific">Mycobacteroides chelonae</name>
    <name type="common">Mycobacterium chelonae</name>
    <dbReference type="NCBI Taxonomy" id="1774"/>
    <lineage>
        <taxon>Bacteria</taxon>
        <taxon>Bacillati</taxon>
        <taxon>Actinomycetota</taxon>
        <taxon>Actinomycetes</taxon>
        <taxon>Mycobacteriales</taxon>
        <taxon>Mycobacteriaceae</taxon>
        <taxon>Mycobacteroides</taxon>
    </lineage>
</organism>
<dbReference type="PROSITE" id="PS50977">
    <property type="entry name" value="HTH_TETR_2"/>
    <property type="match status" value="1"/>
</dbReference>
<dbReference type="InterPro" id="IPR009057">
    <property type="entry name" value="Homeodomain-like_sf"/>
</dbReference>
<keyword evidence="1" id="KW-0805">Transcription regulation</keyword>
<sequence>MAVGRAKERLSQESFVDAAIRIAARREPDGLTSRALGVELGVDRTAVWRHFENKDALLKAVGDRLLHMAIDSVDPAEEPRVLLRNLAHAVVTVFVRHPYVARELSFRGTSGPGEFAAMELMLSALDGLGVPKPAAALLQRTMADTVLALASARASFSLLPEDVQDENALWVNNYRAVNPARYPAIAAHADDLAKVEDPDIVDCLVTSYLTAIDGSATDR</sequence>
<feature type="domain" description="HTH tetR-type" evidence="5">
    <location>
        <begin position="9"/>
        <end position="69"/>
    </location>
</feature>
<dbReference type="SUPFAM" id="SSF46689">
    <property type="entry name" value="Homeodomain-like"/>
    <property type="match status" value="1"/>
</dbReference>
<reference evidence="6 7" key="1">
    <citation type="submission" date="2016-10" db="EMBL/GenBank/DDBJ databases">
        <title>Evaluation of Human, Animal and Environmental Mycobacterium chelonae Isolates by Core Genome Phylogenomic Analysis, Targeted Gene Comparison, and Anti-microbial Susceptibility Patterns: A Tale of Mistaken Identities.</title>
        <authorList>
            <person name="Fogelson S.B."/>
            <person name="Camus A.C."/>
            <person name="Lorenz W."/>
            <person name="Vasireddy R."/>
            <person name="Vasireddy S."/>
            <person name="Smith T."/>
            <person name="Brown-Elliott B.A."/>
            <person name="Wallace R.J.Jr."/>
            <person name="Hasan N.A."/>
            <person name="Reischl U."/>
            <person name="Sanchez S."/>
        </authorList>
    </citation>
    <scope>NUCLEOTIDE SEQUENCE [LARGE SCALE GENOMIC DNA]</scope>
    <source>
        <strain evidence="6 7">42895</strain>
    </source>
</reference>
<dbReference type="Gene3D" id="1.10.10.60">
    <property type="entry name" value="Homeodomain-like"/>
    <property type="match status" value="1"/>
</dbReference>
<keyword evidence="2 4" id="KW-0238">DNA-binding</keyword>
<dbReference type="InterPro" id="IPR004111">
    <property type="entry name" value="Repressor_TetR_C"/>
</dbReference>
<proteinExistence type="predicted"/>